<keyword evidence="3" id="KW-0597">Phosphoprotein</keyword>
<evidence type="ECO:0000256" key="3">
    <source>
        <dbReference type="ARBA" id="ARBA00022553"/>
    </source>
</evidence>
<comment type="cofactor">
    <cofactor evidence="1">
        <name>Mg(2+)</name>
        <dbReference type="ChEBI" id="CHEBI:18420"/>
    </cofactor>
</comment>
<dbReference type="Gene3D" id="3.40.120.10">
    <property type="entry name" value="Alpha-D-Glucose-1,6-Bisphosphate, subunit A, domain 3"/>
    <property type="match status" value="3"/>
</dbReference>
<dbReference type="AlphaFoldDB" id="A0A1F7F1B8"/>
<accession>A0A1F7F1B8</accession>
<evidence type="ECO:0000256" key="4">
    <source>
        <dbReference type="ARBA" id="ARBA00022723"/>
    </source>
</evidence>
<protein>
    <submittedName>
        <fullName evidence="11">Phosphomannomutase</fullName>
    </submittedName>
</protein>
<dbReference type="GO" id="GO:0005975">
    <property type="term" value="P:carbohydrate metabolic process"/>
    <property type="evidence" value="ECO:0007669"/>
    <property type="project" value="InterPro"/>
</dbReference>
<reference evidence="11 12" key="1">
    <citation type="journal article" date="2016" name="Nat. Commun.">
        <title>Thousands of microbial genomes shed light on interconnected biogeochemical processes in an aquifer system.</title>
        <authorList>
            <person name="Anantharaman K."/>
            <person name="Brown C.T."/>
            <person name="Hug L.A."/>
            <person name="Sharon I."/>
            <person name="Castelle C.J."/>
            <person name="Probst A.J."/>
            <person name="Thomas B.C."/>
            <person name="Singh A."/>
            <person name="Wilkins M.J."/>
            <person name="Karaoz U."/>
            <person name="Brodie E.L."/>
            <person name="Williams K.H."/>
            <person name="Hubbard S.S."/>
            <person name="Banfield J.F."/>
        </authorList>
    </citation>
    <scope>NUCLEOTIDE SEQUENCE [LARGE SCALE GENOMIC DNA]</scope>
</reference>
<dbReference type="InterPro" id="IPR005844">
    <property type="entry name" value="A-D-PHexomutase_a/b/a-I"/>
</dbReference>
<evidence type="ECO:0000313" key="12">
    <source>
        <dbReference type="Proteomes" id="UP000179243"/>
    </source>
</evidence>
<evidence type="ECO:0000259" key="7">
    <source>
        <dbReference type="Pfam" id="PF00408"/>
    </source>
</evidence>
<evidence type="ECO:0000259" key="9">
    <source>
        <dbReference type="Pfam" id="PF02879"/>
    </source>
</evidence>
<dbReference type="Gene3D" id="3.30.310.50">
    <property type="entry name" value="Alpha-D-phosphohexomutase, C-terminal domain"/>
    <property type="match status" value="1"/>
</dbReference>
<dbReference type="Proteomes" id="UP000179243">
    <property type="component" value="Unassembled WGS sequence"/>
</dbReference>
<feature type="domain" description="Alpha-D-phosphohexomutase alpha/beta/alpha" evidence="8">
    <location>
        <begin position="8"/>
        <end position="137"/>
    </location>
</feature>
<dbReference type="InterPro" id="IPR005846">
    <property type="entry name" value="A-D-PHexomutase_a/b/a-III"/>
</dbReference>
<dbReference type="InterPro" id="IPR036900">
    <property type="entry name" value="A-D-PHexomutase_C_sf"/>
</dbReference>
<dbReference type="EMBL" id="MFYX01000146">
    <property type="protein sequence ID" value="OGK00454.1"/>
    <property type="molecule type" value="Genomic_DNA"/>
</dbReference>
<dbReference type="Pfam" id="PF02878">
    <property type="entry name" value="PGM_PMM_I"/>
    <property type="match status" value="1"/>
</dbReference>
<keyword evidence="4" id="KW-0479">Metal-binding</keyword>
<dbReference type="CDD" id="cd03089">
    <property type="entry name" value="PMM_PGM"/>
    <property type="match status" value="1"/>
</dbReference>
<sequence>MPSTNPYIFREYDIRGLVDTDLTNQTVEYIGRAFAVYCIDKGVRKISIGGDVRLSTNRFIDILCNAVADAGINVVNIGVVPTPVSYFSLFHLDVGGMIMVTASHNPAEFNGFKLGVGKTTIYGKEIQEIYKIIESGHFITGKKGSIERHDLIPDYCSFLRSKFSFKKRLKIVIDAGNGTGALFAARLFREFGHEVHELYCTVDGRFPNHHPDPTVEKNVQDLIARVQEVNADFGVGLDGDSDRIGVIDDEGKMIYGDYLLLIYALDLLRERPGAKVIFEVKCSQALTEEIERFGGVPIMWKTGHSLLKDKMHETGALIAGEMSGHMFFSDRYFGYDDAIYAALRLMEIIDKRNEKLSAIRKALPVYFSTPEIRVECANDAEKFVIAKKAVEYFSTHYTTITTDGVRILFGDGWGLIRSSNTQPILVLRFEAKSQQRLAEIKALVTEKLKDFGTVRI</sequence>
<comment type="caution">
    <text evidence="11">The sequence shown here is derived from an EMBL/GenBank/DDBJ whole genome shotgun (WGS) entry which is preliminary data.</text>
</comment>
<dbReference type="PANTHER" id="PTHR43771:SF2">
    <property type="entry name" value="PHOSPHOMANNOMUTASE_PHOSPHOGLUCOMUTASE"/>
    <property type="match status" value="1"/>
</dbReference>
<dbReference type="InterPro" id="IPR016055">
    <property type="entry name" value="A-D-PHexomutase_a/b/a-I/II/III"/>
</dbReference>
<feature type="domain" description="Alpha-D-phosphohexomutase alpha/beta/alpha" evidence="9">
    <location>
        <begin position="154"/>
        <end position="251"/>
    </location>
</feature>
<dbReference type="InterPro" id="IPR005843">
    <property type="entry name" value="A-D-PHexomutase_C"/>
</dbReference>
<feature type="domain" description="Alpha-D-phosphohexomutase alpha/beta/alpha" evidence="10">
    <location>
        <begin position="256"/>
        <end position="363"/>
    </location>
</feature>
<evidence type="ECO:0000259" key="10">
    <source>
        <dbReference type="Pfam" id="PF02880"/>
    </source>
</evidence>
<dbReference type="PANTHER" id="PTHR43771">
    <property type="entry name" value="PHOSPHOMANNOMUTASE"/>
    <property type="match status" value="1"/>
</dbReference>
<evidence type="ECO:0000256" key="1">
    <source>
        <dbReference type="ARBA" id="ARBA00001946"/>
    </source>
</evidence>
<feature type="domain" description="Alpha-D-phosphohexomutase C-terminal" evidence="7">
    <location>
        <begin position="371"/>
        <end position="446"/>
    </location>
</feature>
<dbReference type="Pfam" id="PF00408">
    <property type="entry name" value="PGM_PMM_IV"/>
    <property type="match status" value="1"/>
</dbReference>
<dbReference type="GO" id="GO:0016868">
    <property type="term" value="F:intramolecular phosphotransferase activity"/>
    <property type="evidence" value="ECO:0007669"/>
    <property type="project" value="InterPro"/>
</dbReference>
<keyword evidence="6" id="KW-0413">Isomerase</keyword>
<gene>
    <name evidence="11" type="ORF">A2519_10620</name>
</gene>
<keyword evidence="5" id="KW-0460">Magnesium</keyword>
<dbReference type="SUPFAM" id="SSF53738">
    <property type="entry name" value="Phosphoglucomutase, first 3 domains"/>
    <property type="match status" value="3"/>
</dbReference>
<dbReference type="InterPro" id="IPR005841">
    <property type="entry name" value="Alpha-D-phosphohexomutase_SF"/>
</dbReference>
<comment type="similarity">
    <text evidence="2">Belongs to the phosphohexose mutase family.</text>
</comment>
<dbReference type="Pfam" id="PF02879">
    <property type="entry name" value="PGM_PMM_II"/>
    <property type="match status" value="1"/>
</dbReference>
<organism evidence="11 12">
    <name type="scientific">Candidatus Raymondbacteria bacterium RIFOXYD12_FULL_49_13</name>
    <dbReference type="NCBI Taxonomy" id="1817890"/>
    <lineage>
        <taxon>Bacteria</taxon>
        <taxon>Raymondiibacteriota</taxon>
    </lineage>
</organism>
<evidence type="ECO:0000259" key="8">
    <source>
        <dbReference type="Pfam" id="PF02878"/>
    </source>
</evidence>
<proteinExistence type="inferred from homology"/>
<dbReference type="Pfam" id="PF02880">
    <property type="entry name" value="PGM_PMM_III"/>
    <property type="match status" value="1"/>
</dbReference>
<dbReference type="SUPFAM" id="SSF55957">
    <property type="entry name" value="Phosphoglucomutase, C-terminal domain"/>
    <property type="match status" value="1"/>
</dbReference>
<evidence type="ECO:0000256" key="5">
    <source>
        <dbReference type="ARBA" id="ARBA00022842"/>
    </source>
</evidence>
<dbReference type="GO" id="GO:0046872">
    <property type="term" value="F:metal ion binding"/>
    <property type="evidence" value="ECO:0007669"/>
    <property type="project" value="UniProtKB-KW"/>
</dbReference>
<evidence type="ECO:0000313" key="11">
    <source>
        <dbReference type="EMBL" id="OGK00454.1"/>
    </source>
</evidence>
<evidence type="ECO:0000256" key="2">
    <source>
        <dbReference type="ARBA" id="ARBA00010231"/>
    </source>
</evidence>
<name>A0A1F7F1B8_UNCRA</name>
<evidence type="ECO:0000256" key="6">
    <source>
        <dbReference type="ARBA" id="ARBA00023235"/>
    </source>
</evidence>
<dbReference type="InterPro" id="IPR005845">
    <property type="entry name" value="A-D-PHexomutase_a/b/a-II"/>
</dbReference>
<dbReference type="PRINTS" id="PR00509">
    <property type="entry name" value="PGMPMM"/>
</dbReference>